<gene>
    <name evidence="2" type="ORF">SAMN05216215_103050</name>
</gene>
<protein>
    <submittedName>
        <fullName evidence="2">Uncharacterized protein</fullName>
    </submittedName>
</protein>
<dbReference type="EMBL" id="FNOK01000030">
    <property type="protein sequence ID" value="SDY60588.1"/>
    <property type="molecule type" value="Genomic_DNA"/>
</dbReference>
<sequence>MTTTADPTTSEPGPTAGAVAAVADQRRSPATTGFGPASLIAAGLGLIPIGIVW</sequence>
<reference evidence="3" key="1">
    <citation type="submission" date="2016-10" db="EMBL/GenBank/DDBJ databases">
        <authorList>
            <person name="Varghese N."/>
            <person name="Submissions S."/>
        </authorList>
    </citation>
    <scope>NUCLEOTIDE SEQUENCE [LARGE SCALE GENOMIC DNA]</scope>
    <source>
        <strain evidence="3">CGMCC 4.3530</strain>
    </source>
</reference>
<accession>A0A1H3L9I2</accession>
<dbReference type="Proteomes" id="UP000199529">
    <property type="component" value="Unassembled WGS sequence"/>
</dbReference>
<evidence type="ECO:0000313" key="2">
    <source>
        <dbReference type="EMBL" id="SDY60588.1"/>
    </source>
</evidence>
<feature type="compositionally biased region" description="Low complexity" evidence="1">
    <location>
        <begin position="12"/>
        <end position="23"/>
    </location>
</feature>
<dbReference type="RefSeq" id="WP_177226718.1">
    <property type="nucleotide sequence ID" value="NZ_FNOK01000030.1"/>
</dbReference>
<feature type="compositionally biased region" description="Polar residues" evidence="1">
    <location>
        <begin position="1"/>
        <end position="11"/>
    </location>
</feature>
<proteinExistence type="predicted"/>
<keyword evidence="3" id="KW-1185">Reference proteome</keyword>
<organism evidence="2 3">
    <name type="scientific">Saccharopolyspora shandongensis</name>
    <dbReference type="NCBI Taxonomy" id="418495"/>
    <lineage>
        <taxon>Bacteria</taxon>
        <taxon>Bacillati</taxon>
        <taxon>Actinomycetota</taxon>
        <taxon>Actinomycetes</taxon>
        <taxon>Pseudonocardiales</taxon>
        <taxon>Pseudonocardiaceae</taxon>
        <taxon>Saccharopolyspora</taxon>
    </lineage>
</organism>
<feature type="region of interest" description="Disordered" evidence="1">
    <location>
        <begin position="1"/>
        <end position="34"/>
    </location>
</feature>
<name>A0A1H3L9I2_9PSEU</name>
<evidence type="ECO:0000313" key="3">
    <source>
        <dbReference type="Proteomes" id="UP000199529"/>
    </source>
</evidence>
<evidence type="ECO:0000256" key="1">
    <source>
        <dbReference type="SAM" id="MobiDB-lite"/>
    </source>
</evidence>
<dbReference type="AlphaFoldDB" id="A0A1H3L9I2"/>